<dbReference type="PANTHER" id="PTHR15422">
    <property type="entry name" value="OS05G0565100 PROTEIN"/>
    <property type="match status" value="1"/>
</dbReference>
<dbReference type="AlphaFoldDB" id="A0A6A1WJC4"/>
<keyword evidence="8 11" id="KW-1133">Transmembrane helix</keyword>
<evidence type="ECO:0000256" key="6">
    <source>
        <dbReference type="ARBA" id="ARBA00022723"/>
    </source>
</evidence>
<sequence length="135" mass="15460">MSLRNFNNSFSNHHQRIGVALYGIIWLQALVGFVRPHRGSKRRSVWFFLHWLLGTAASLLGVVNIYTGLQAYHEMTSRSIKVWVIIFTVEMSVVSFFYLLQDKWVYTQKQGVILGDQTVKPTGGEEIAPETSKRS</sequence>
<evidence type="ECO:0000256" key="10">
    <source>
        <dbReference type="ARBA" id="ARBA00023136"/>
    </source>
</evidence>
<evidence type="ECO:0000313" key="14">
    <source>
        <dbReference type="Proteomes" id="UP000516437"/>
    </source>
</evidence>
<dbReference type="OrthoDB" id="19261at2759"/>
<keyword evidence="6" id="KW-0479">Metal-binding</keyword>
<evidence type="ECO:0000256" key="2">
    <source>
        <dbReference type="ARBA" id="ARBA00004141"/>
    </source>
</evidence>
<evidence type="ECO:0000313" key="13">
    <source>
        <dbReference type="EMBL" id="KAB1225301.1"/>
    </source>
</evidence>
<dbReference type="GO" id="GO:0016020">
    <property type="term" value="C:membrane"/>
    <property type="evidence" value="ECO:0007669"/>
    <property type="project" value="UniProtKB-SubCell"/>
</dbReference>
<reference evidence="13 14" key="1">
    <citation type="journal article" date="2019" name="Plant Biotechnol. J.">
        <title>The red bayberry genome and genetic basis of sex determination.</title>
        <authorList>
            <person name="Jia H.M."/>
            <person name="Jia H.J."/>
            <person name="Cai Q.L."/>
            <person name="Wang Y."/>
            <person name="Zhao H.B."/>
            <person name="Yang W.F."/>
            <person name="Wang G.Y."/>
            <person name="Li Y.H."/>
            <person name="Zhan D.L."/>
            <person name="Shen Y.T."/>
            <person name="Niu Q.F."/>
            <person name="Chang L."/>
            <person name="Qiu J."/>
            <person name="Zhao L."/>
            <person name="Xie H.B."/>
            <person name="Fu W.Y."/>
            <person name="Jin J."/>
            <person name="Li X.W."/>
            <person name="Jiao Y."/>
            <person name="Zhou C.C."/>
            <person name="Tu T."/>
            <person name="Chai C.Y."/>
            <person name="Gao J.L."/>
            <person name="Fan L.J."/>
            <person name="van de Weg E."/>
            <person name="Wang J.Y."/>
            <person name="Gao Z.S."/>
        </authorList>
    </citation>
    <scope>NUCLEOTIDE SEQUENCE [LARGE SCALE GENOMIC DNA]</scope>
    <source>
        <tissue evidence="13">Leaves</tissue>
    </source>
</reference>
<comment type="cofactor">
    <cofactor evidence="1">
        <name>heme b</name>
        <dbReference type="ChEBI" id="CHEBI:60344"/>
    </cofactor>
</comment>
<feature type="transmembrane region" description="Helical" evidence="11">
    <location>
        <begin position="46"/>
        <end position="68"/>
    </location>
</feature>
<keyword evidence="7" id="KW-0249">Electron transport</keyword>
<keyword evidence="5 11" id="KW-0812">Transmembrane</keyword>
<dbReference type="GO" id="GO:0020037">
    <property type="term" value="F:heme binding"/>
    <property type="evidence" value="ECO:0007669"/>
    <property type="project" value="TreeGrafter"/>
</dbReference>
<organism evidence="13 14">
    <name type="scientific">Morella rubra</name>
    <name type="common">Chinese bayberry</name>
    <dbReference type="NCBI Taxonomy" id="262757"/>
    <lineage>
        <taxon>Eukaryota</taxon>
        <taxon>Viridiplantae</taxon>
        <taxon>Streptophyta</taxon>
        <taxon>Embryophyta</taxon>
        <taxon>Tracheophyta</taxon>
        <taxon>Spermatophyta</taxon>
        <taxon>Magnoliopsida</taxon>
        <taxon>eudicotyledons</taxon>
        <taxon>Gunneridae</taxon>
        <taxon>Pentapetalae</taxon>
        <taxon>rosids</taxon>
        <taxon>fabids</taxon>
        <taxon>Fagales</taxon>
        <taxon>Myricaceae</taxon>
        <taxon>Morella</taxon>
    </lineage>
</organism>
<comment type="subcellular location">
    <subcellularLocation>
        <location evidence="2">Membrane</location>
        <topology evidence="2">Multi-pass membrane protein</topology>
    </subcellularLocation>
</comment>
<gene>
    <name evidence="13" type="ORF">CJ030_MR1G008996</name>
</gene>
<proteinExistence type="predicted"/>
<dbReference type="EMBL" id="RXIC02000019">
    <property type="protein sequence ID" value="KAB1225301.1"/>
    <property type="molecule type" value="Genomic_DNA"/>
</dbReference>
<dbReference type="GO" id="GO:0046872">
    <property type="term" value="F:metal ion binding"/>
    <property type="evidence" value="ECO:0007669"/>
    <property type="project" value="UniProtKB-KW"/>
</dbReference>
<evidence type="ECO:0000256" key="5">
    <source>
        <dbReference type="ARBA" id="ARBA00022692"/>
    </source>
</evidence>
<dbReference type="InterPro" id="IPR006593">
    <property type="entry name" value="Cyt_b561/ferric_Rdtase_TM"/>
</dbReference>
<feature type="domain" description="Cytochrome b561" evidence="12">
    <location>
        <begin position="1"/>
        <end position="108"/>
    </location>
</feature>
<evidence type="ECO:0000259" key="12">
    <source>
        <dbReference type="PROSITE" id="PS50939"/>
    </source>
</evidence>
<evidence type="ECO:0000256" key="9">
    <source>
        <dbReference type="ARBA" id="ARBA00023004"/>
    </source>
</evidence>
<feature type="transmembrane region" description="Helical" evidence="11">
    <location>
        <begin position="80"/>
        <end position="100"/>
    </location>
</feature>
<keyword evidence="10 11" id="KW-0472">Membrane</keyword>
<evidence type="ECO:0000256" key="8">
    <source>
        <dbReference type="ARBA" id="ARBA00022989"/>
    </source>
</evidence>
<keyword evidence="14" id="KW-1185">Reference proteome</keyword>
<evidence type="ECO:0000256" key="4">
    <source>
        <dbReference type="ARBA" id="ARBA00022617"/>
    </source>
</evidence>
<dbReference type="GO" id="GO:0140575">
    <property type="term" value="F:transmembrane monodehydroascorbate reductase activity"/>
    <property type="evidence" value="ECO:0007669"/>
    <property type="project" value="InterPro"/>
</dbReference>
<accession>A0A6A1WJC4</accession>
<dbReference type="Gene3D" id="1.20.120.1770">
    <property type="match status" value="1"/>
</dbReference>
<dbReference type="PANTHER" id="PTHR15422:SF24">
    <property type="entry name" value="DOMON RELATED DOMAIN-CONTAINING PROTEIN"/>
    <property type="match status" value="1"/>
</dbReference>
<feature type="transmembrane region" description="Helical" evidence="11">
    <location>
        <begin position="15"/>
        <end position="34"/>
    </location>
</feature>
<protein>
    <recommendedName>
        <fullName evidence="12">Cytochrome b561 domain-containing protein</fullName>
    </recommendedName>
</protein>
<evidence type="ECO:0000256" key="7">
    <source>
        <dbReference type="ARBA" id="ARBA00022982"/>
    </source>
</evidence>
<dbReference type="Proteomes" id="UP000516437">
    <property type="component" value="Chromosome 1"/>
</dbReference>
<dbReference type="InterPro" id="IPR045150">
    <property type="entry name" value="CYB561D1/2"/>
</dbReference>
<evidence type="ECO:0000256" key="1">
    <source>
        <dbReference type="ARBA" id="ARBA00001970"/>
    </source>
</evidence>
<evidence type="ECO:0000256" key="3">
    <source>
        <dbReference type="ARBA" id="ARBA00022448"/>
    </source>
</evidence>
<evidence type="ECO:0000256" key="11">
    <source>
        <dbReference type="SAM" id="Phobius"/>
    </source>
</evidence>
<name>A0A6A1WJC4_9ROSI</name>
<keyword evidence="3" id="KW-0813">Transport</keyword>
<keyword evidence="4" id="KW-0349">Heme</keyword>
<comment type="caution">
    <text evidence="13">The sequence shown here is derived from an EMBL/GenBank/DDBJ whole genome shotgun (WGS) entry which is preliminary data.</text>
</comment>
<dbReference type="CDD" id="cd08760">
    <property type="entry name" value="Cyt_b561_FRRS1_like"/>
    <property type="match status" value="1"/>
</dbReference>
<dbReference type="PROSITE" id="PS50939">
    <property type="entry name" value="CYTOCHROME_B561"/>
    <property type="match status" value="1"/>
</dbReference>
<keyword evidence="9" id="KW-0408">Iron</keyword>